<dbReference type="Gene3D" id="3.40.50.1820">
    <property type="entry name" value="alpha/beta hydrolase"/>
    <property type="match status" value="1"/>
</dbReference>
<accession>A0A166S5W3</accession>
<organism evidence="4 5">
    <name type="scientific">Athelia psychrophila</name>
    <dbReference type="NCBI Taxonomy" id="1759441"/>
    <lineage>
        <taxon>Eukaryota</taxon>
        <taxon>Fungi</taxon>
        <taxon>Dikarya</taxon>
        <taxon>Basidiomycota</taxon>
        <taxon>Agaricomycotina</taxon>
        <taxon>Agaricomycetes</taxon>
        <taxon>Agaricomycetidae</taxon>
        <taxon>Atheliales</taxon>
        <taxon>Atheliaceae</taxon>
        <taxon>Athelia</taxon>
    </lineage>
</organism>
<evidence type="ECO:0000259" key="3">
    <source>
        <dbReference type="Pfam" id="PF00561"/>
    </source>
</evidence>
<dbReference type="STRING" id="436010.A0A166S5W3"/>
<keyword evidence="5" id="KW-1185">Reference proteome</keyword>
<feature type="domain" description="AB hydrolase-1" evidence="3">
    <location>
        <begin position="38"/>
        <end position="288"/>
    </location>
</feature>
<dbReference type="InterPro" id="IPR005945">
    <property type="entry name" value="Pro_imino_pep"/>
</dbReference>
<evidence type="ECO:0000313" key="4">
    <source>
        <dbReference type="EMBL" id="KZP29047.1"/>
    </source>
</evidence>
<evidence type="ECO:0000256" key="2">
    <source>
        <dbReference type="ARBA" id="ARBA00022801"/>
    </source>
</evidence>
<gene>
    <name evidence="4" type="ORF">FIBSPDRAFT_851879</name>
</gene>
<dbReference type="Pfam" id="PF00561">
    <property type="entry name" value="Abhydrolase_1"/>
    <property type="match status" value="1"/>
</dbReference>
<name>A0A166S5W3_9AGAM</name>
<dbReference type="InterPro" id="IPR029058">
    <property type="entry name" value="AB_hydrolase_fold"/>
</dbReference>
<evidence type="ECO:0000313" key="5">
    <source>
        <dbReference type="Proteomes" id="UP000076532"/>
    </source>
</evidence>
<dbReference type="PANTHER" id="PTHR43194">
    <property type="entry name" value="HYDROLASE ALPHA/BETA FOLD FAMILY"/>
    <property type="match status" value="1"/>
</dbReference>
<dbReference type="PIRSF" id="PIRSF005539">
    <property type="entry name" value="Pept_S33_TRI_F1"/>
    <property type="match status" value="1"/>
</dbReference>
<keyword evidence="2" id="KW-0378">Hydrolase</keyword>
<protein>
    <submittedName>
        <fullName evidence="4">Proline iminopeptidase</fullName>
    </submittedName>
</protein>
<sequence length="315" mass="34338">MSSPNVKVTEATVSFSHDGETLHTFYKLYGNLTPSCRPLVALHGGPGVTHDYLVPLADLAAQPAARPIILYDQIGNGRSTHLPEKPAAFWNIALFVAELANLLAQLGIAGDFDLLGHSWGGMLAAEFVVRRQPAGLKRLVLANSLACMEVRDAEVRRLYGEMGAEDAGVLLAGVEDGGPGANTEEYGRTQNRYFAKHLCRMDPMPGPVGYSFEQSQLDPTVTSKMKHSDAGKGWDIRDKIHLIRVPTLVLNGAYDFETDAVCAPFVRGIEKVKWVRFAHSAHMPHWEERERYMEVVGAFLGARVDAGADGKGGEV</sequence>
<dbReference type="Proteomes" id="UP000076532">
    <property type="component" value="Unassembled WGS sequence"/>
</dbReference>
<reference evidence="4 5" key="1">
    <citation type="journal article" date="2016" name="Mol. Biol. Evol.">
        <title>Comparative Genomics of Early-Diverging Mushroom-Forming Fungi Provides Insights into the Origins of Lignocellulose Decay Capabilities.</title>
        <authorList>
            <person name="Nagy L.G."/>
            <person name="Riley R."/>
            <person name="Tritt A."/>
            <person name="Adam C."/>
            <person name="Daum C."/>
            <person name="Floudas D."/>
            <person name="Sun H."/>
            <person name="Yadav J.S."/>
            <person name="Pangilinan J."/>
            <person name="Larsson K.H."/>
            <person name="Matsuura K."/>
            <person name="Barry K."/>
            <person name="Labutti K."/>
            <person name="Kuo R."/>
            <person name="Ohm R.A."/>
            <person name="Bhattacharya S.S."/>
            <person name="Shirouzu T."/>
            <person name="Yoshinaga Y."/>
            <person name="Martin F.M."/>
            <person name="Grigoriev I.V."/>
            <person name="Hibbett D.S."/>
        </authorList>
    </citation>
    <scope>NUCLEOTIDE SEQUENCE [LARGE SCALE GENOMIC DNA]</scope>
    <source>
        <strain evidence="4 5">CBS 109695</strain>
    </source>
</reference>
<comment type="similarity">
    <text evidence="1">Belongs to the peptidase S33 family.</text>
</comment>
<dbReference type="GO" id="GO:0006508">
    <property type="term" value="P:proteolysis"/>
    <property type="evidence" value="ECO:0007669"/>
    <property type="project" value="InterPro"/>
</dbReference>
<dbReference type="OrthoDB" id="190201at2759"/>
<dbReference type="InterPro" id="IPR000073">
    <property type="entry name" value="AB_hydrolase_1"/>
</dbReference>
<dbReference type="GO" id="GO:0008233">
    <property type="term" value="F:peptidase activity"/>
    <property type="evidence" value="ECO:0007669"/>
    <property type="project" value="InterPro"/>
</dbReference>
<dbReference type="PANTHER" id="PTHR43194:SF2">
    <property type="entry name" value="PEROXISOMAL MEMBRANE PROTEIN LPX1"/>
    <property type="match status" value="1"/>
</dbReference>
<dbReference type="AlphaFoldDB" id="A0A166S5W3"/>
<proteinExistence type="inferred from homology"/>
<evidence type="ECO:0000256" key="1">
    <source>
        <dbReference type="ARBA" id="ARBA00010088"/>
    </source>
</evidence>
<dbReference type="PRINTS" id="PR00793">
    <property type="entry name" value="PROAMNOPTASE"/>
</dbReference>
<dbReference type="InterPro" id="IPR050228">
    <property type="entry name" value="Carboxylesterase_BioH"/>
</dbReference>
<dbReference type="SUPFAM" id="SSF53474">
    <property type="entry name" value="alpha/beta-Hydrolases"/>
    <property type="match status" value="1"/>
</dbReference>
<dbReference type="EMBL" id="KV417500">
    <property type="protein sequence ID" value="KZP29047.1"/>
    <property type="molecule type" value="Genomic_DNA"/>
</dbReference>
<dbReference type="InterPro" id="IPR002410">
    <property type="entry name" value="Peptidase_S33"/>
</dbReference>